<keyword evidence="1" id="KW-0812">Transmembrane</keyword>
<proteinExistence type="predicted"/>
<evidence type="ECO:0000313" key="3">
    <source>
        <dbReference type="Proteomes" id="UP000198977"/>
    </source>
</evidence>
<feature type="transmembrane region" description="Helical" evidence="1">
    <location>
        <begin position="12"/>
        <end position="29"/>
    </location>
</feature>
<feature type="transmembrane region" description="Helical" evidence="1">
    <location>
        <begin position="147"/>
        <end position="166"/>
    </location>
</feature>
<reference evidence="2 3" key="1">
    <citation type="submission" date="2016-10" db="EMBL/GenBank/DDBJ databases">
        <authorList>
            <person name="de Groot N.N."/>
        </authorList>
    </citation>
    <scope>NUCLEOTIDE SEQUENCE [LARGE SCALE GENOMIC DNA]</scope>
    <source>
        <strain evidence="2 3">DSM 11443</strain>
    </source>
</reference>
<feature type="transmembrane region" description="Helical" evidence="1">
    <location>
        <begin position="49"/>
        <end position="69"/>
    </location>
</feature>
<keyword evidence="1" id="KW-1133">Transmembrane helix</keyword>
<gene>
    <name evidence="2" type="ORF">SAMN04488523_1386</name>
</gene>
<keyword evidence="1" id="KW-0472">Membrane</keyword>
<evidence type="ECO:0000313" key="2">
    <source>
        <dbReference type="EMBL" id="SFF24810.1"/>
    </source>
</evidence>
<sequence>MFSRLTGDKWLGLLAIAAALLFIFVWVPLDTETGLIEKVRRQVRLGDSLGPVLAGGVILIGGIFTFARPNADAATLTRHNLRWMVVLLSIITISLVLMRFAGPLVTSVLTETPYRALRSTPPWNYIGYLTGGTFLIAALISVARGKITLSVMLVGIVASLVFALLYDLPFDDLQLPPNGDV</sequence>
<dbReference type="RefSeq" id="WP_093925579.1">
    <property type="nucleotide sequence ID" value="NZ_FOMW01000038.1"/>
</dbReference>
<dbReference type="Proteomes" id="UP000198977">
    <property type="component" value="Unassembled WGS sequence"/>
</dbReference>
<dbReference type="EMBL" id="FOMW01000038">
    <property type="protein sequence ID" value="SFF24810.1"/>
    <property type="molecule type" value="Genomic_DNA"/>
</dbReference>
<keyword evidence="3" id="KW-1185">Reference proteome</keyword>
<dbReference type="AlphaFoldDB" id="A0A1I2H619"/>
<feature type="transmembrane region" description="Helical" evidence="1">
    <location>
        <begin position="81"/>
        <end position="102"/>
    </location>
</feature>
<accession>A0A1I2H619</accession>
<organism evidence="2 3">
    <name type="scientific">Sulfitobacter brevis</name>
    <dbReference type="NCBI Taxonomy" id="74348"/>
    <lineage>
        <taxon>Bacteria</taxon>
        <taxon>Pseudomonadati</taxon>
        <taxon>Pseudomonadota</taxon>
        <taxon>Alphaproteobacteria</taxon>
        <taxon>Rhodobacterales</taxon>
        <taxon>Roseobacteraceae</taxon>
        <taxon>Sulfitobacter</taxon>
    </lineage>
</organism>
<evidence type="ECO:0008006" key="4">
    <source>
        <dbReference type="Google" id="ProtNLM"/>
    </source>
</evidence>
<feature type="transmembrane region" description="Helical" evidence="1">
    <location>
        <begin position="122"/>
        <end position="140"/>
    </location>
</feature>
<dbReference type="OrthoDB" id="7867876at2"/>
<protein>
    <recommendedName>
        <fullName evidence="4">Tripartite tricarboxylate transporter TctB family protein</fullName>
    </recommendedName>
</protein>
<dbReference type="STRING" id="74348.SAMN04488523_1386"/>
<evidence type="ECO:0000256" key="1">
    <source>
        <dbReference type="SAM" id="Phobius"/>
    </source>
</evidence>
<name>A0A1I2H619_9RHOB</name>